<name>A0A7C0Y6N9_THELI</name>
<evidence type="ECO:0000313" key="2">
    <source>
        <dbReference type="EMBL" id="HDD31565.1"/>
    </source>
</evidence>
<keyword evidence="2" id="KW-0378">Hydrolase</keyword>
<gene>
    <name evidence="2" type="ORF">ENF72_02935</name>
</gene>
<feature type="domain" description="Type I restriction enzyme R protein N-terminal" evidence="1">
    <location>
        <begin position="25"/>
        <end position="126"/>
    </location>
</feature>
<dbReference type="GO" id="GO:0004519">
    <property type="term" value="F:endonuclease activity"/>
    <property type="evidence" value="ECO:0007669"/>
    <property type="project" value="UniProtKB-KW"/>
</dbReference>
<comment type="caution">
    <text evidence="2">The sequence shown here is derived from an EMBL/GenBank/DDBJ whole genome shotgun (WGS) entry which is preliminary data.</text>
</comment>
<dbReference type="EMBL" id="DQYG01000124">
    <property type="protein sequence ID" value="HDD31565.1"/>
    <property type="molecule type" value="Genomic_DNA"/>
</dbReference>
<dbReference type="Pfam" id="PF13588">
    <property type="entry name" value="HSDR_N_2"/>
    <property type="match status" value="1"/>
</dbReference>
<organism evidence="2">
    <name type="scientific">Thermococcus litoralis</name>
    <dbReference type="NCBI Taxonomy" id="2265"/>
    <lineage>
        <taxon>Archaea</taxon>
        <taxon>Methanobacteriati</taxon>
        <taxon>Methanobacteriota</taxon>
        <taxon>Thermococci</taxon>
        <taxon>Thermococcales</taxon>
        <taxon>Thermococcaceae</taxon>
        <taxon>Thermococcus</taxon>
    </lineage>
</organism>
<keyword evidence="2" id="KW-0540">Nuclease</keyword>
<evidence type="ECO:0000259" key="1">
    <source>
        <dbReference type="Pfam" id="PF13588"/>
    </source>
</evidence>
<dbReference type="Gene3D" id="3.90.1570.30">
    <property type="match status" value="1"/>
</dbReference>
<keyword evidence="2" id="KW-0255">Endonuclease</keyword>
<dbReference type="InterPro" id="IPR029464">
    <property type="entry name" value="HSDR_N"/>
</dbReference>
<dbReference type="Proteomes" id="UP000886210">
    <property type="component" value="Unassembled WGS sequence"/>
</dbReference>
<proteinExistence type="predicted"/>
<accession>A0A7C0Y6N9</accession>
<dbReference type="AlphaFoldDB" id="A0A7C0Y6N9"/>
<reference evidence="2" key="1">
    <citation type="journal article" date="2020" name="mSystems">
        <title>Genome- and Community-Level Interaction Insights into Carbon Utilization and Element Cycling Functions of Hydrothermarchaeota in Hydrothermal Sediment.</title>
        <authorList>
            <person name="Zhou Z."/>
            <person name="Liu Y."/>
            <person name="Xu W."/>
            <person name="Pan J."/>
            <person name="Luo Z.H."/>
            <person name="Li M."/>
        </authorList>
    </citation>
    <scope>NUCLEOTIDE SEQUENCE [LARGE SCALE GENOMIC DNA]</scope>
    <source>
        <strain evidence="2">HyVt-151</strain>
    </source>
</reference>
<sequence length="290" mass="33716">MLEIQRAVISILKKVREHRLLYERNEEAVKQHLIGEMLKALGWSWENPKEVRPEERTEEGRADHALIINGKVVAYLEAKNLSVNVLRSEKALRQLAKYCFSRGIKYGILTNGIQWKVVKAFEENSTLEDRVLLKIDLFNESIEKSSLKLSFLSKDKITSLEEYTNQLKAFSWGFEMLRSKGYSKEILISYLTSTIKPSFFLLEHLSGDEIPQALYIYDSKWKVIPLIERSMRGVLLSLLLYLAEKAEGKEKTELIEAYRHLREVQLDREKILFLLKGLEKEKGIKIGIEI</sequence>
<protein>
    <submittedName>
        <fullName evidence="2">Restriction endonuclease</fullName>
    </submittedName>
</protein>